<proteinExistence type="predicted"/>
<keyword evidence="5" id="KW-1185">Reference proteome</keyword>
<feature type="signal peptide" evidence="2">
    <location>
        <begin position="1"/>
        <end position="28"/>
    </location>
</feature>
<keyword evidence="2" id="KW-0732">Signal</keyword>
<accession>A0A1X1TIL8</accession>
<dbReference type="Proteomes" id="UP000467201">
    <property type="component" value="Chromosome"/>
</dbReference>
<dbReference type="EMBL" id="LQOS01000013">
    <property type="protein sequence ID" value="ORV44422.1"/>
    <property type="molecule type" value="Genomic_DNA"/>
</dbReference>
<reference evidence="3" key="3">
    <citation type="submission" date="2020-02" db="EMBL/GenBank/DDBJ databases">
        <authorList>
            <person name="Matsumoto Y."/>
            <person name="Motooka D."/>
            <person name="Nakamura S."/>
        </authorList>
    </citation>
    <scope>NUCLEOTIDE SEQUENCE</scope>
    <source>
        <strain evidence="3">JCM 12405</strain>
    </source>
</reference>
<reference evidence="4 5" key="1">
    <citation type="submission" date="2016-01" db="EMBL/GenBank/DDBJ databases">
        <title>The new phylogeny of the genus Mycobacterium.</title>
        <authorList>
            <person name="Tarcisio F."/>
            <person name="Conor M."/>
            <person name="Antonella G."/>
            <person name="Elisabetta G."/>
            <person name="Giulia F.S."/>
            <person name="Sara T."/>
            <person name="Anna F."/>
            <person name="Clotilde B."/>
            <person name="Roberto B."/>
            <person name="Veronica D.S."/>
            <person name="Fabio R."/>
            <person name="Monica P."/>
            <person name="Olivier J."/>
            <person name="Enrico T."/>
            <person name="Nicola S."/>
        </authorList>
    </citation>
    <scope>NUCLEOTIDE SEQUENCE [LARGE SCALE GENOMIC DNA]</scope>
    <source>
        <strain evidence="4 5">DSM 44339</strain>
    </source>
</reference>
<evidence type="ECO:0000256" key="2">
    <source>
        <dbReference type="SAM" id="SignalP"/>
    </source>
</evidence>
<evidence type="ECO:0000256" key="1">
    <source>
        <dbReference type="SAM" id="MobiDB-lite"/>
    </source>
</evidence>
<evidence type="ECO:0000313" key="5">
    <source>
        <dbReference type="Proteomes" id="UP000193564"/>
    </source>
</evidence>
<evidence type="ECO:0000313" key="6">
    <source>
        <dbReference type="Proteomes" id="UP000467201"/>
    </source>
</evidence>
<dbReference type="EMBL" id="AP022605">
    <property type="protein sequence ID" value="BBZ09096.1"/>
    <property type="molecule type" value="Genomic_DNA"/>
</dbReference>
<name>A0A1X1TIL8_9MYCO</name>
<protein>
    <recommendedName>
        <fullName evidence="7">Lipoprotein LpqE</fullName>
    </recommendedName>
</protein>
<sequence length="191" mass="19486">MNRIHPRASAVTAGVAACALALGLTACGAGQVSQTATQAAAVNGVNAETGDVSLRNVHLRAPQNSDYVRPGSQVELLFVATNDSPDQPDKLVSIRSDIGSVSLRGDTAIAPTGVLVAGEPDGQTAALESVEPAEPLTAVVKLTEPITNGLTYPFTFTFQRSGEVTVSVPISAGEAPRRDDSGGESDHSGGH</sequence>
<dbReference type="STRING" id="126673.AWC01_03910"/>
<evidence type="ECO:0000313" key="3">
    <source>
        <dbReference type="EMBL" id="BBZ09096.1"/>
    </source>
</evidence>
<dbReference type="RefSeq" id="WP_085188402.1">
    <property type="nucleotide sequence ID" value="NZ_AP022605.1"/>
</dbReference>
<dbReference type="KEGG" id="mdr:MDOR_32650"/>
<dbReference type="InterPro" id="IPR007410">
    <property type="entry name" value="LpqE-like"/>
</dbReference>
<reference evidence="3 6" key="2">
    <citation type="journal article" date="2019" name="Emerg. Microbes Infect.">
        <title>Comprehensive subspecies identification of 175 nontuberculous mycobacteria species based on 7547 genomic profiles.</title>
        <authorList>
            <person name="Matsumoto Y."/>
            <person name="Kinjo T."/>
            <person name="Motooka D."/>
            <person name="Nabeya D."/>
            <person name="Jung N."/>
            <person name="Uechi K."/>
            <person name="Horii T."/>
            <person name="Iida T."/>
            <person name="Fujita J."/>
            <person name="Nakamura S."/>
        </authorList>
    </citation>
    <scope>NUCLEOTIDE SEQUENCE [LARGE SCALE GENOMIC DNA]</scope>
    <source>
        <strain evidence="3 6">JCM 12405</strain>
    </source>
</reference>
<dbReference type="InterPro" id="IPR036182">
    <property type="entry name" value="PCuAC_sf"/>
</dbReference>
<dbReference type="OrthoDB" id="5188566at2"/>
<dbReference type="Gene3D" id="2.60.40.1890">
    <property type="entry name" value="PCu(A)C copper chaperone"/>
    <property type="match status" value="1"/>
</dbReference>
<feature type="compositionally biased region" description="Basic and acidic residues" evidence="1">
    <location>
        <begin position="175"/>
        <end position="191"/>
    </location>
</feature>
<dbReference type="Proteomes" id="UP000193564">
    <property type="component" value="Unassembled WGS sequence"/>
</dbReference>
<feature type="region of interest" description="Disordered" evidence="1">
    <location>
        <begin position="169"/>
        <end position="191"/>
    </location>
</feature>
<dbReference type="Pfam" id="PF04314">
    <property type="entry name" value="PCuAC"/>
    <property type="match status" value="1"/>
</dbReference>
<feature type="chain" id="PRO_5036312109" description="Lipoprotein LpqE" evidence="2">
    <location>
        <begin position="29"/>
        <end position="191"/>
    </location>
</feature>
<gene>
    <name evidence="4" type="ORF">AWC01_03910</name>
    <name evidence="3" type="ORF">MDOR_32650</name>
</gene>
<evidence type="ECO:0000313" key="4">
    <source>
        <dbReference type="EMBL" id="ORV44422.1"/>
    </source>
</evidence>
<dbReference type="PROSITE" id="PS51257">
    <property type="entry name" value="PROKAR_LIPOPROTEIN"/>
    <property type="match status" value="1"/>
</dbReference>
<organism evidence="4 5">
    <name type="scientific">Mycolicibacterium doricum</name>
    <dbReference type="NCBI Taxonomy" id="126673"/>
    <lineage>
        <taxon>Bacteria</taxon>
        <taxon>Bacillati</taxon>
        <taxon>Actinomycetota</taxon>
        <taxon>Actinomycetes</taxon>
        <taxon>Mycobacteriales</taxon>
        <taxon>Mycobacteriaceae</taxon>
        <taxon>Mycolicibacterium</taxon>
    </lineage>
</organism>
<dbReference type="AlphaFoldDB" id="A0A1X1TIL8"/>
<evidence type="ECO:0008006" key="7">
    <source>
        <dbReference type="Google" id="ProtNLM"/>
    </source>
</evidence>